<evidence type="ECO:0000313" key="10">
    <source>
        <dbReference type="EMBL" id="KAK3094941.1"/>
    </source>
</evidence>
<evidence type="ECO:0000256" key="3">
    <source>
        <dbReference type="ARBA" id="ARBA00022771"/>
    </source>
</evidence>
<dbReference type="Gene3D" id="3.40.50.1100">
    <property type="match status" value="2"/>
</dbReference>
<dbReference type="GO" id="GO:0019148">
    <property type="term" value="F:D-cysteine desulfhydrase activity"/>
    <property type="evidence" value="ECO:0007669"/>
    <property type="project" value="TreeGrafter"/>
</dbReference>
<dbReference type="SUPFAM" id="SSF54001">
    <property type="entry name" value="Cysteine proteinases"/>
    <property type="match status" value="1"/>
</dbReference>
<dbReference type="PROSITE" id="PS00972">
    <property type="entry name" value="USP_1"/>
    <property type="match status" value="1"/>
</dbReference>
<protein>
    <recommendedName>
        <fullName evidence="12">Ubiquitinyl hydrolase 1</fullName>
    </recommendedName>
</protein>
<dbReference type="InterPro" id="IPR001394">
    <property type="entry name" value="Peptidase_C19_UCH"/>
</dbReference>
<dbReference type="SUPFAM" id="SSF53686">
    <property type="entry name" value="Tryptophan synthase beta subunit-like PLP-dependent enzymes"/>
    <property type="match status" value="1"/>
</dbReference>
<dbReference type="InterPro" id="IPR018200">
    <property type="entry name" value="USP_CS"/>
</dbReference>
<feature type="non-terminal residue" evidence="10">
    <location>
        <position position="1"/>
    </location>
</feature>
<dbReference type="FunFam" id="3.40.50.1100:FF:000042">
    <property type="entry name" value="Bifunctional D-cysteine desulfhydrase/1-aminocyclopropane-1-carboxylate deaminase mitochondrial"/>
    <property type="match status" value="1"/>
</dbReference>
<feature type="domain" description="RING-type" evidence="8">
    <location>
        <begin position="1183"/>
        <end position="1228"/>
    </location>
</feature>
<keyword evidence="3 6" id="KW-0863">Zinc-finger</keyword>
<feature type="compositionally biased region" description="Basic and acidic residues" evidence="7">
    <location>
        <begin position="1150"/>
        <end position="1159"/>
    </location>
</feature>
<comment type="similarity">
    <text evidence="2">Belongs to the ACC deaminase/D-cysteine desulfhydrase family.</text>
</comment>
<dbReference type="PANTHER" id="PTHR43780:SF2">
    <property type="entry name" value="1-AMINOCYCLOPROPANE-1-CARBOXYLATE DEAMINASE-RELATED"/>
    <property type="match status" value="1"/>
</dbReference>
<dbReference type="GO" id="GO:0004843">
    <property type="term" value="F:cysteine-type deubiquitinase activity"/>
    <property type="evidence" value="ECO:0007669"/>
    <property type="project" value="InterPro"/>
</dbReference>
<sequence>LSNPDTPIHSWTLPGLADTFNLSIKRDDMTGSTLSGNKVRKLEFLLADAVQRKCRHVITCGGIQSNHCRATAVAARQLGLQPHLLLRTDLKDPDSVGCEGNLLLNRLCGAQMYIVPKFSPYEEELKPRMERLAASLKSESGEEACLIPVGGSNEIGLFGYITVFQEMLSQGIQEHFSDIVFACGSGGTAAGLSIANHLTGAKLKCHAIIVCDDAKYFHDHVDHTLDTVGLMDVRSHQILDVIEGHKGKGYGISTQEEIDFILEVGSTTGIMLDPVYSGKAARGLVLELQNNPQRFKGKNILFLHTDPSAQPGQCGLYNLGNTCFMNSGLQSLLSTTPLVKYFLEQFSTEESQVDTLTNNFHQLICKIWSGRYSIIYPRDFKNALGLFHIQFQDYRQHDAQEFLALFLDTMHQQMNLQDTENQVQDSDDEESAAEKCQLNNSLTSKGLCFDGGPKEICDGKQSECTSAAKAEIINEDSNVSFVIQSELPTLLKSVVRTNSESDLESLNEDQNELKPILNNASSLKQRIPKIEEFYAKDTKTLNTNVVLSDFEEESLTTDSEKFHKQENNHIEVNDLSMVAEPVSVVTESVKDDSPRKGIKDTNIQADKSKKLLKKMDSDSDDENSIKKMKFECAEKNFQYQALSKIKKDFDLTEQNLHIASLGGVEEIKFIKDLGILGSLDKELSDSILGKTQSLGTKSVPKSCTCTEKKTEKSDGTHSMEKMDNDSRNVDAQLTKNVKTKQLDDHEDNVQAFKKIRTGSLDGCTGFACAARVEEDTRTDLSDRKEVNIDFKEEKEAMEMDENTDIEQGLEAEEDAADRAWEAYVKDNHTVIVSTFQGQFKSTVICSECSHVSVTFEPFMYLSVPLPHASDRQICIMFVPNGLIPTQYLVTLTKSDKISKVKDELRKLVNKPDGEIIMAEVLDSHVSRVLEDNVMLRYVNDRTRQIYAFEMAPASDFVMETTESTNAKDDVFSSMGMFDSGDIQSINKFIPSETYQETTESSKIDIPCKSNETPQNQDSDLKKETAIPLQWYSSTVQTSFSNCQTDWLDASNAQSDWMTDEQFEAMSAGKSDWMASDSDKLRKSLNEVNTNCSGSAVWDVNKPGHISAGRNSPVPEGSWETSGETIFGNQVTNSTWDTTQSIQEGPTLCNSEREQVESKDSNTSPPDVSTDNTKTMIQAQWRSCAICLEELEDSELLAHSICGGTFCHTCLEMSVKHYGEDSYHCPVCSNKATLTEDFYPLEGNGDTKYQTTRIITVSLALRNESEDGNKLVGHPRMVCLPSVLQGEQLYECVARAMPKAGECTIVLTDGQGLHCSRCLYTAQCQGCPIPCSGEVSLRPGDSLTLCLSNLNIEQILSLNDYIVDQSMEALREEKPLTIYDCLGAFTDSEILDEHNPWYCPRCKRNQCAKKTITVWQYPDILIVHLKRFVYHELSSTKVDAEVIFPLEDLNLSNFISGPDAGNLSYDLYSTICHFGGASAGHYTTFSKHPITGQWYYYNDEMVSQENPKQDDYKNAYILFFCRRGCDTKFDLPSVLPVININQSCSAGELDDGDIGDSIAQTLNNRKVSASPQVGETQGTDTGSSSIDAGGAINESTQKMESDDCITDNNKPSENSCDQVKIIITDCDMEQFSYSD</sequence>
<dbReference type="CDD" id="cd02674">
    <property type="entry name" value="Peptidase_C19R"/>
    <property type="match status" value="1"/>
</dbReference>
<evidence type="ECO:0008006" key="12">
    <source>
        <dbReference type="Google" id="ProtNLM"/>
    </source>
</evidence>
<dbReference type="Gene3D" id="3.30.40.10">
    <property type="entry name" value="Zinc/RING finger domain, C3HC4 (zinc finger)"/>
    <property type="match status" value="1"/>
</dbReference>
<evidence type="ECO:0000256" key="7">
    <source>
        <dbReference type="SAM" id="MobiDB-lite"/>
    </source>
</evidence>
<dbReference type="PROSITE" id="PS50089">
    <property type="entry name" value="ZF_RING_2"/>
    <property type="match status" value="1"/>
</dbReference>
<dbReference type="GO" id="GO:0016579">
    <property type="term" value="P:protein deubiquitination"/>
    <property type="evidence" value="ECO:0007669"/>
    <property type="project" value="InterPro"/>
</dbReference>
<feature type="compositionally biased region" description="Polar residues" evidence="7">
    <location>
        <begin position="1160"/>
        <end position="1170"/>
    </location>
</feature>
<keyword evidence="4" id="KW-0862">Zinc</keyword>
<dbReference type="InterPro" id="IPR001841">
    <property type="entry name" value="Znf_RING"/>
</dbReference>
<evidence type="ECO:0000256" key="6">
    <source>
        <dbReference type="PROSITE-ProRule" id="PRU00175"/>
    </source>
</evidence>
<evidence type="ECO:0000256" key="4">
    <source>
        <dbReference type="ARBA" id="ARBA00022833"/>
    </source>
</evidence>
<dbReference type="EMBL" id="VSWD01000008">
    <property type="protein sequence ID" value="KAK3094941.1"/>
    <property type="molecule type" value="Genomic_DNA"/>
</dbReference>
<dbReference type="PROSITE" id="PS50235">
    <property type="entry name" value="USP_3"/>
    <property type="match status" value="1"/>
</dbReference>
<proteinExistence type="inferred from homology"/>
<evidence type="ECO:0000256" key="5">
    <source>
        <dbReference type="ARBA" id="ARBA00022898"/>
    </source>
</evidence>
<dbReference type="InterPro" id="IPR001926">
    <property type="entry name" value="TrpB-like_PALP"/>
</dbReference>
<dbReference type="InterPro" id="IPR036052">
    <property type="entry name" value="TrpB-like_PALP_sf"/>
</dbReference>
<organism evidence="10 11">
    <name type="scientific">Pinctada imbricata</name>
    <name type="common">Atlantic pearl-oyster</name>
    <name type="synonym">Pinctada martensii</name>
    <dbReference type="NCBI Taxonomy" id="66713"/>
    <lineage>
        <taxon>Eukaryota</taxon>
        <taxon>Metazoa</taxon>
        <taxon>Spiralia</taxon>
        <taxon>Lophotrochozoa</taxon>
        <taxon>Mollusca</taxon>
        <taxon>Bivalvia</taxon>
        <taxon>Autobranchia</taxon>
        <taxon>Pteriomorphia</taxon>
        <taxon>Pterioida</taxon>
        <taxon>Pterioidea</taxon>
        <taxon>Pteriidae</taxon>
        <taxon>Pinctada</taxon>
    </lineage>
</organism>
<dbReference type="Pfam" id="PF00291">
    <property type="entry name" value="PALP"/>
    <property type="match status" value="1"/>
</dbReference>
<evidence type="ECO:0000256" key="1">
    <source>
        <dbReference type="ARBA" id="ARBA00001933"/>
    </source>
</evidence>
<dbReference type="PROSITE" id="PS00973">
    <property type="entry name" value="USP_2"/>
    <property type="match status" value="1"/>
</dbReference>
<accession>A0AA88YEA7</accession>
<feature type="region of interest" description="Disordered" evidence="7">
    <location>
        <begin position="1564"/>
        <end position="1613"/>
    </location>
</feature>
<feature type="region of interest" description="Disordered" evidence="7">
    <location>
        <begin position="1102"/>
        <end position="1170"/>
    </location>
</feature>
<gene>
    <name evidence="10" type="ORF">FSP39_008127</name>
</gene>
<evidence type="ECO:0000259" key="8">
    <source>
        <dbReference type="PROSITE" id="PS50089"/>
    </source>
</evidence>
<feature type="compositionally biased region" description="Polar residues" evidence="7">
    <location>
        <begin position="1118"/>
        <end position="1149"/>
    </location>
</feature>
<dbReference type="GO" id="GO:0008270">
    <property type="term" value="F:zinc ion binding"/>
    <property type="evidence" value="ECO:0007669"/>
    <property type="project" value="UniProtKB-KW"/>
</dbReference>
<evidence type="ECO:0000259" key="9">
    <source>
        <dbReference type="PROSITE" id="PS50235"/>
    </source>
</evidence>
<dbReference type="Gene3D" id="3.90.70.10">
    <property type="entry name" value="Cysteine proteinases"/>
    <property type="match status" value="3"/>
</dbReference>
<dbReference type="InterPro" id="IPR028889">
    <property type="entry name" value="USP"/>
</dbReference>
<evidence type="ECO:0000256" key="2">
    <source>
        <dbReference type="ARBA" id="ARBA00008639"/>
    </source>
</evidence>
<feature type="region of interest" description="Disordered" evidence="7">
    <location>
        <begin position="998"/>
        <end position="1020"/>
    </location>
</feature>
<dbReference type="Proteomes" id="UP001186944">
    <property type="component" value="Unassembled WGS sequence"/>
</dbReference>
<dbReference type="PANTHER" id="PTHR43780">
    <property type="entry name" value="1-AMINOCYCLOPROPANE-1-CARBOXYLATE DEAMINASE-RELATED"/>
    <property type="match status" value="1"/>
</dbReference>
<keyword evidence="11" id="KW-1185">Reference proteome</keyword>
<evidence type="ECO:0000313" key="11">
    <source>
        <dbReference type="Proteomes" id="UP001186944"/>
    </source>
</evidence>
<comment type="cofactor">
    <cofactor evidence="1">
        <name>pyridoxal 5'-phosphate</name>
        <dbReference type="ChEBI" id="CHEBI:597326"/>
    </cofactor>
</comment>
<dbReference type="InterPro" id="IPR038765">
    <property type="entry name" value="Papain-like_cys_pep_sf"/>
</dbReference>
<dbReference type="SUPFAM" id="SSF57850">
    <property type="entry name" value="RING/U-box"/>
    <property type="match status" value="1"/>
</dbReference>
<dbReference type="Pfam" id="PF00443">
    <property type="entry name" value="UCH"/>
    <property type="match status" value="2"/>
</dbReference>
<feature type="domain" description="USP" evidence="9">
    <location>
        <begin position="314"/>
        <end position="1522"/>
    </location>
</feature>
<comment type="caution">
    <text evidence="10">The sequence shown here is derived from an EMBL/GenBank/DDBJ whole genome shotgun (WGS) entry which is preliminary data.</text>
</comment>
<dbReference type="InterPro" id="IPR027278">
    <property type="entry name" value="ACCD_DCysDesulf"/>
</dbReference>
<name>A0AA88YEA7_PINIB</name>
<keyword evidence="3 6" id="KW-0479">Metal-binding</keyword>
<feature type="compositionally biased region" description="Polar residues" evidence="7">
    <location>
        <begin position="1564"/>
        <end position="1585"/>
    </location>
</feature>
<keyword evidence="5" id="KW-0663">Pyridoxal phosphate</keyword>
<dbReference type="InterPro" id="IPR013083">
    <property type="entry name" value="Znf_RING/FYVE/PHD"/>
</dbReference>
<reference evidence="10" key="1">
    <citation type="submission" date="2019-08" db="EMBL/GenBank/DDBJ databases">
        <title>The improved chromosome-level genome for the pearl oyster Pinctada fucata martensii using PacBio sequencing and Hi-C.</title>
        <authorList>
            <person name="Zheng Z."/>
        </authorList>
    </citation>
    <scope>NUCLEOTIDE SEQUENCE</scope>
    <source>
        <strain evidence="10">ZZ-2019</strain>
        <tissue evidence="10">Adductor muscle</tissue>
    </source>
</reference>